<dbReference type="InterPro" id="IPR036061">
    <property type="entry name" value="CheW-like_dom_sf"/>
</dbReference>
<evidence type="ECO:0000259" key="5">
    <source>
        <dbReference type="PROSITE" id="PS50851"/>
    </source>
</evidence>
<dbReference type="PANTHER" id="PTHR22617">
    <property type="entry name" value="CHEMOTAXIS SENSOR HISTIDINE KINASE-RELATED"/>
    <property type="match status" value="1"/>
</dbReference>
<dbReference type="InterPro" id="IPR002545">
    <property type="entry name" value="CheW-lke_dom"/>
</dbReference>
<organism evidence="6">
    <name type="scientific">Desulfofervidus auxilii</name>
    <dbReference type="NCBI Taxonomy" id="1621989"/>
    <lineage>
        <taxon>Bacteria</taxon>
        <taxon>Pseudomonadati</taxon>
        <taxon>Thermodesulfobacteriota</taxon>
        <taxon>Candidatus Desulfofervidia</taxon>
        <taxon>Candidatus Desulfofervidales</taxon>
        <taxon>Candidatus Desulfofervidaceae</taxon>
        <taxon>Candidatus Desulfofervidus</taxon>
    </lineage>
</organism>
<gene>
    <name evidence="6" type="ORF">ENJ03_02905</name>
</gene>
<dbReference type="FunFam" id="2.40.50.180:FF:000002">
    <property type="entry name" value="Chemotaxis protein CheW"/>
    <property type="match status" value="1"/>
</dbReference>
<dbReference type="CDD" id="cd00732">
    <property type="entry name" value="CheW"/>
    <property type="match status" value="1"/>
</dbReference>
<protein>
    <recommendedName>
        <fullName evidence="2">Chemotaxis protein CheW</fullName>
    </recommendedName>
</protein>
<dbReference type="InterPro" id="IPR039315">
    <property type="entry name" value="CheW"/>
</dbReference>
<comment type="caution">
    <text evidence="6">The sequence shown here is derived from an EMBL/GenBank/DDBJ whole genome shotgun (WGS) entry which is preliminary data.</text>
</comment>
<dbReference type="AlphaFoldDB" id="A0A7V1N2N0"/>
<dbReference type="EMBL" id="DRKW01000165">
    <property type="protein sequence ID" value="HEB74151.1"/>
    <property type="molecule type" value="Genomic_DNA"/>
</dbReference>
<sequence>MNKKEHKYLIFSLNNEDYGLDIFKVKEIIGIMDITPVPHTPEFIKGVINLRGKVIPVIDLRLKFSLEPKEYDERTCIIVVEVSTEAGPVMMGVVVDSVSEVLNISTSDIEPAPKFGTNIDTRFILGMTKTKDRVKILLDINRVLTREEIGAVTQTVEKSE</sequence>
<dbReference type="GO" id="GO:0005829">
    <property type="term" value="C:cytosol"/>
    <property type="evidence" value="ECO:0007669"/>
    <property type="project" value="TreeGrafter"/>
</dbReference>
<name>A0A7V1N2N0_DESA2</name>
<proteinExistence type="predicted"/>
<dbReference type="Gene3D" id="2.30.30.40">
    <property type="entry name" value="SH3 Domains"/>
    <property type="match status" value="1"/>
</dbReference>
<keyword evidence="4" id="KW-0145">Chemotaxis</keyword>
<dbReference type="PROSITE" id="PS50851">
    <property type="entry name" value="CHEW"/>
    <property type="match status" value="1"/>
</dbReference>
<dbReference type="GO" id="GO:0006935">
    <property type="term" value="P:chemotaxis"/>
    <property type="evidence" value="ECO:0007669"/>
    <property type="project" value="UniProtKB-KW"/>
</dbReference>
<dbReference type="SMART" id="SM00260">
    <property type="entry name" value="CheW"/>
    <property type="match status" value="1"/>
</dbReference>
<evidence type="ECO:0000256" key="1">
    <source>
        <dbReference type="ARBA" id="ARBA00004496"/>
    </source>
</evidence>
<dbReference type="PANTHER" id="PTHR22617:SF41">
    <property type="entry name" value="CHEMOTAXIS SIGNAL TRANSDUCTION SYSTEM ADAPTOR PROTEIN CHEW"/>
    <property type="match status" value="1"/>
</dbReference>
<evidence type="ECO:0000256" key="3">
    <source>
        <dbReference type="ARBA" id="ARBA00022490"/>
    </source>
</evidence>
<dbReference type="SUPFAM" id="SSF50341">
    <property type="entry name" value="CheW-like"/>
    <property type="match status" value="1"/>
</dbReference>
<accession>A0A7V1N2N0</accession>
<keyword evidence="3" id="KW-0963">Cytoplasm</keyword>
<dbReference type="Gene3D" id="2.40.50.180">
    <property type="entry name" value="CheA-289, Domain 4"/>
    <property type="match status" value="1"/>
</dbReference>
<dbReference type="Proteomes" id="UP000886268">
    <property type="component" value="Unassembled WGS sequence"/>
</dbReference>
<comment type="subcellular location">
    <subcellularLocation>
        <location evidence="1">Cytoplasm</location>
    </subcellularLocation>
</comment>
<dbReference type="Pfam" id="PF01584">
    <property type="entry name" value="CheW"/>
    <property type="match status" value="1"/>
</dbReference>
<evidence type="ECO:0000256" key="4">
    <source>
        <dbReference type="ARBA" id="ARBA00022500"/>
    </source>
</evidence>
<reference evidence="6" key="1">
    <citation type="journal article" date="2020" name="mSystems">
        <title>Genome- and Community-Level Interaction Insights into Carbon Utilization and Element Cycling Functions of Hydrothermarchaeota in Hydrothermal Sediment.</title>
        <authorList>
            <person name="Zhou Z."/>
            <person name="Liu Y."/>
            <person name="Xu W."/>
            <person name="Pan J."/>
            <person name="Luo Z.H."/>
            <person name="Li M."/>
        </authorList>
    </citation>
    <scope>NUCLEOTIDE SEQUENCE [LARGE SCALE GENOMIC DNA]</scope>
    <source>
        <strain evidence="6">HyVt-45</strain>
    </source>
</reference>
<feature type="domain" description="CheW-like" evidence="5">
    <location>
        <begin position="5"/>
        <end position="149"/>
    </location>
</feature>
<evidence type="ECO:0000256" key="2">
    <source>
        <dbReference type="ARBA" id="ARBA00021483"/>
    </source>
</evidence>
<dbReference type="GO" id="GO:0007165">
    <property type="term" value="P:signal transduction"/>
    <property type="evidence" value="ECO:0007669"/>
    <property type="project" value="InterPro"/>
</dbReference>
<evidence type="ECO:0000313" key="6">
    <source>
        <dbReference type="EMBL" id="HEB74151.1"/>
    </source>
</evidence>